<proteinExistence type="predicted"/>
<dbReference type="EMBL" id="CP046173">
    <property type="protein sequence ID" value="QIS24783.1"/>
    <property type="molecule type" value="Genomic_DNA"/>
</dbReference>
<name>A0A6G9ZIG0_9NOCA</name>
<dbReference type="Proteomes" id="UP000500953">
    <property type="component" value="Chromosome"/>
</dbReference>
<gene>
    <name evidence="1" type="ORF">F6W96_41355</name>
</gene>
<evidence type="ECO:0000313" key="2">
    <source>
        <dbReference type="Proteomes" id="UP000500953"/>
    </source>
</evidence>
<organism evidence="1 2">
    <name type="scientific">Nocardia terpenica</name>
    <dbReference type="NCBI Taxonomy" id="455432"/>
    <lineage>
        <taxon>Bacteria</taxon>
        <taxon>Bacillati</taxon>
        <taxon>Actinomycetota</taxon>
        <taxon>Actinomycetes</taxon>
        <taxon>Mycobacteriales</taxon>
        <taxon>Nocardiaceae</taxon>
        <taxon>Nocardia</taxon>
    </lineage>
</organism>
<evidence type="ECO:0000313" key="1">
    <source>
        <dbReference type="EMBL" id="QIS24783.1"/>
    </source>
</evidence>
<reference evidence="1 2" key="1">
    <citation type="journal article" date="2019" name="ACS Chem. Biol.">
        <title>Identification and Mobilization of a Cryptic Antibiotic Biosynthesis Gene Locus from a Human-Pathogenic Nocardia Isolate.</title>
        <authorList>
            <person name="Herisse M."/>
            <person name="Ishida K."/>
            <person name="Porter J.L."/>
            <person name="Howden B."/>
            <person name="Hertweck C."/>
            <person name="Stinear T.P."/>
            <person name="Pidot S.J."/>
        </authorList>
    </citation>
    <scope>NUCLEOTIDE SEQUENCE [LARGE SCALE GENOMIC DNA]</scope>
    <source>
        <strain evidence="1 2">AUSMDU00012715</strain>
    </source>
</reference>
<protein>
    <submittedName>
        <fullName evidence="1">Uncharacterized protein</fullName>
    </submittedName>
</protein>
<sequence length="108" mass="11619">MYVEFLGGPTGGQGSPRLYLTDRGTMAVQGWKTGRDDRIEIPHRLLKYTRPGTCLAGLADTGHGTFMLSGTPITDPEALTIMKIPGHETAVEVPITEEVTPDAPGARR</sequence>
<dbReference type="AlphaFoldDB" id="A0A6G9ZIG0"/>
<accession>A0A6G9ZIG0</accession>